<dbReference type="AlphaFoldDB" id="A0A8S3K4G9"/>
<evidence type="ECO:0000256" key="1">
    <source>
        <dbReference type="PROSITE-ProRule" id="PRU10141"/>
    </source>
</evidence>
<reference evidence="2" key="1">
    <citation type="submission" date="2021-02" db="EMBL/GenBank/DDBJ databases">
        <authorList>
            <person name="Nowell W R."/>
        </authorList>
    </citation>
    <scope>NUCLEOTIDE SEQUENCE</scope>
</reference>
<feature type="non-terminal residue" evidence="2">
    <location>
        <position position="144"/>
    </location>
</feature>
<dbReference type="PROSITE" id="PS00107">
    <property type="entry name" value="PROTEIN_KINASE_ATP"/>
    <property type="match status" value="1"/>
</dbReference>
<dbReference type="SUPFAM" id="SSF56112">
    <property type="entry name" value="Protein kinase-like (PK-like)"/>
    <property type="match status" value="1"/>
</dbReference>
<dbReference type="Proteomes" id="UP000681720">
    <property type="component" value="Unassembled WGS sequence"/>
</dbReference>
<organism evidence="2 3">
    <name type="scientific">Rotaria magnacalcarata</name>
    <dbReference type="NCBI Taxonomy" id="392030"/>
    <lineage>
        <taxon>Eukaryota</taxon>
        <taxon>Metazoa</taxon>
        <taxon>Spiralia</taxon>
        <taxon>Gnathifera</taxon>
        <taxon>Rotifera</taxon>
        <taxon>Eurotatoria</taxon>
        <taxon>Bdelloidea</taxon>
        <taxon>Philodinida</taxon>
        <taxon>Philodinidae</taxon>
        <taxon>Rotaria</taxon>
    </lineage>
</organism>
<keyword evidence="1" id="KW-0067">ATP-binding</keyword>
<sequence>MFSSLSETSSSSSSRSRRKINQNITNLTINKDSWKIFTKFLTMNYEFYPYRRLNIDPCDDLLTNRYMISKRLGNGLTSTVYLLEKIINKSSVKTLSFYVIKILTNNSYAKYFTTEMKITKELKKFHNSKKFNLYFQDILYSLSS</sequence>
<evidence type="ECO:0000313" key="3">
    <source>
        <dbReference type="Proteomes" id="UP000681720"/>
    </source>
</evidence>
<dbReference type="EMBL" id="CAJOBJ010373698">
    <property type="protein sequence ID" value="CAF5224610.1"/>
    <property type="molecule type" value="Genomic_DNA"/>
</dbReference>
<dbReference type="InterPro" id="IPR017441">
    <property type="entry name" value="Protein_kinase_ATP_BS"/>
</dbReference>
<evidence type="ECO:0000313" key="2">
    <source>
        <dbReference type="EMBL" id="CAF5224610.1"/>
    </source>
</evidence>
<comment type="caution">
    <text evidence="2">The sequence shown here is derived from an EMBL/GenBank/DDBJ whole genome shotgun (WGS) entry which is preliminary data.</text>
</comment>
<gene>
    <name evidence="2" type="ORF">GIL414_LOCUS86191</name>
</gene>
<keyword evidence="1" id="KW-0547">Nucleotide-binding</keyword>
<proteinExistence type="predicted"/>
<dbReference type="GO" id="GO:0005524">
    <property type="term" value="F:ATP binding"/>
    <property type="evidence" value="ECO:0007669"/>
    <property type="project" value="UniProtKB-UniRule"/>
</dbReference>
<dbReference type="Gene3D" id="3.30.200.20">
    <property type="entry name" value="Phosphorylase Kinase, domain 1"/>
    <property type="match status" value="1"/>
</dbReference>
<dbReference type="InterPro" id="IPR011009">
    <property type="entry name" value="Kinase-like_dom_sf"/>
</dbReference>
<accession>A0A8S3K4G9</accession>
<protein>
    <submittedName>
        <fullName evidence="2">Uncharacterized protein</fullName>
    </submittedName>
</protein>
<feature type="binding site" evidence="1">
    <location>
        <position position="101"/>
    </location>
    <ligand>
        <name>ATP</name>
        <dbReference type="ChEBI" id="CHEBI:30616"/>
    </ligand>
</feature>
<name>A0A8S3K4G9_9BILA</name>